<keyword evidence="1" id="KW-0479">Metal-binding</keyword>
<reference evidence="2" key="1">
    <citation type="submission" date="2020-04" db="EMBL/GenBank/DDBJ databases">
        <title>Deep metagenomics examines the oral microbiome during advanced dental caries in children, revealing novel taxa and co-occurrences with host molecules.</title>
        <authorList>
            <person name="Baker J.L."/>
            <person name="Morton J.T."/>
            <person name="Dinis M."/>
            <person name="Alvarez R."/>
            <person name="Tran N.C."/>
            <person name="Knight R."/>
            <person name="Edlund A."/>
        </authorList>
    </citation>
    <scope>NUCLEOTIDE SEQUENCE</scope>
    <source>
        <strain evidence="2">JCVI_23_bin.16</strain>
    </source>
</reference>
<dbReference type="Gene3D" id="1.10.340.30">
    <property type="entry name" value="Hypothetical protein, domain 2"/>
    <property type="match status" value="1"/>
</dbReference>
<dbReference type="PANTHER" id="PTHR30037">
    <property type="entry name" value="DNA-3-METHYLADENINE GLYCOSYLASE 1"/>
    <property type="match status" value="1"/>
</dbReference>
<dbReference type="GO" id="GO:0046872">
    <property type="term" value="F:metal ion binding"/>
    <property type="evidence" value="ECO:0007669"/>
    <property type="project" value="UniProtKB-KW"/>
</dbReference>
<dbReference type="InterPro" id="IPR011257">
    <property type="entry name" value="DNA_glycosylase"/>
</dbReference>
<evidence type="ECO:0000313" key="2">
    <source>
        <dbReference type="EMBL" id="MBF0934326.1"/>
    </source>
</evidence>
<feature type="binding site" evidence="1">
    <location>
        <position position="181"/>
    </location>
    <ligand>
        <name>Zn(2+)</name>
        <dbReference type="ChEBI" id="CHEBI:29105"/>
    </ligand>
</feature>
<feature type="binding site" evidence="1">
    <location>
        <position position="8"/>
    </location>
    <ligand>
        <name>Zn(2+)</name>
        <dbReference type="ChEBI" id="CHEBI:29105"/>
    </ligand>
</feature>
<keyword evidence="1" id="KW-0862">Zinc</keyword>
<dbReference type="PANTHER" id="PTHR30037:SF4">
    <property type="entry name" value="DNA-3-METHYLADENINE GLYCOSYLASE I"/>
    <property type="match status" value="1"/>
</dbReference>
<dbReference type="EMBL" id="JABZFV010000013">
    <property type="protein sequence ID" value="MBF0934326.1"/>
    <property type="molecule type" value="Genomic_DNA"/>
</dbReference>
<dbReference type="InterPro" id="IPR005019">
    <property type="entry name" value="Adenine_glyco"/>
</dbReference>
<sequence>MDASKKRCAWATNMPDYYQAYHDQVWGVPQHQDLDLFKWLVLESFHVGLSWRLVLSKEANFARALEDYDYGRIAQYQEEDVERLAQDAGIIRHRGKIRATIANAQAFLKVQAEWGSFDAYIWHFTEGQVVFPPPGERPTRSDLSDRITKDLKKRGFKFLGSVTVYSYLQAIGMVNDHEPECFCYQAVR</sequence>
<dbReference type="SUPFAM" id="SSF48150">
    <property type="entry name" value="DNA-glycosylase"/>
    <property type="match status" value="1"/>
</dbReference>
<dbReference type="GO" id="GO:0006284">
    <property type="term" value="P:base-excision repair"/>
    <property type="evidence" value="ECO:0007669"/>
    <property type="project" value="InterPro"/>
</dbReference>
<dbReference type="AlphaFoldDB" id="A0A929QSJ2"/>
<comment type="caution">
    <text evidence="2">The sequence shown here is derived from an EMBL/GenBank/DDBJ whole genome shotgun (WGS) entry which is preliminary data.</text>
</comment>
<evidence type="ECO:0000313" key="3">
    <source>
        <dbReference type="Proteomes" id="UP000757900"/>
    </source>
</evidence>
<name>A0A929QSJ2_ABIDE</name>
<accession>A0A929QSJ2</accession>
<evidence type="ECO:0000256" key="1">
    <source>
        <dbReference type="PIRSR" id="PIRSR605019-1"/>
    </source>
</evidence>
<gene>
    <name evidence="2" type="ORF">HXK00_01625</name>
</gene>
<organism evidence="2 3">
    <name type="scientific">Abiotrophia defectiva</name>
    <name type="common">Streptococcus defectivus</name>
    <dbReference type="NCBI Taxonomy" id="46125"/>
    <lineage>
        <taxon>Bacteria</taxon>
        <taxon>Bacillati</taxon>
        <taxon>Bacillota</taxon>
        <taxon>Bacilli</taxon>
        <taxon>Lactobacillales</taxon>
        <taxon>Aerococcaceae</taxon>
        <taxon>Abiotrophia</taxon>
    </lineage>
</organism>
<proteinExistence type="predicted"/>
<dbReference type="GO" id="GO:0008725">
    <property type="term" value="F:DNA-3-methyladenine glycosylase activity"/>
    <property type="evidence" value="ECO:0007669"/>
    <property type="project" value="InterPro"/>
</dbReference>
<dbReference type="Proteomes" id="UP000757900">
    <property type="component" value="Unassembled WGS sequence"/>
</dbReference>
<protein>
    <submittedName>
        <fullName evidence="2">DNA-3-methyladenine glycosylase I</fullName>
    </submittedName>
</protein>
<feature type="binding site" evidence="1">
    <location>
        <position position="177"/>
    </location>
    <ligand>
        <name>Zn(2+)</name>
        <dbReference type="ChEBI" id="CHEBI:29105"/>
    </ligand>
</feature>
<dbReference type="InterPro" id="IPR052891">
    <property type="entry name" value="DNA-3mA_glycosylase"/>
</dbReference>
<dbReference type="Pfam" id="PF03352">
    <property type="entry name" value="Adenine_glyco"/>
    <property type="match status" value="1"/>
</dbReference>
<feature type="binding site" evidence="1">
    <location>
        <position position="22"/>
    </location>
    <ligand>
        <name>Zn(2+)</name>
        <dbReference type="ChEBI" id="CHEBI:29105"/>
    </ligand>
</feature>